<feature type="transmembrane region" description="Helical" evidence="1">
    <location>
        <begin position="473"/>
        <end position="496"/>
    </location>
</feature>
<dbReference type="RefSeq" id="WP_015311254.1">
    <property type="nucleotide sequence ID" value="NC_019970.1"/>
</dbReference>
<dbReference type="HOGENOM" id="CLU_513803_0_0_9"/>
<feature type="transmembrane region" description="Helical" evidence="1">
    <location>
        <begin position="433"/>
        <end position="452"/>
    </location>
</feature>
<feature type="transmembrane region" description="Helical" evidence="1">
    <location>
        <begin position="404"/>
        <end position="427"/>
    </location>
</feature>
<dbReference type="EMBL" id="CP003066">
    <property type="protein sequence ID" value="AGB18563.1"/>
    <property type="molecule type" value="Genomic_DNA"/>
</dbReference>
<protein>
    <recommendedName>
        <fullName evidence="4">ABC exporter</fullName>
    </recommendedName>
</protein>
<sequence>MSDIKALFVLDMLKLKNFIKDIIRKPIKIFTYLLQFVWFFFIMIPVFTNRGRTFSEISSIKFSCLNGGIIAFMLLTVLLTLYSSLKQPGIILGEGDVALLLSSPIKERVIFLWYVIRASFENLFYALLFSLIIPFLSVSMKVNKHSDNLIFGYIGIFTYYLTLMPLSFLVYSISMKFNAKEKIKYFLNGLVAIIAGFGMYFIYNEKSIFGLFSYFNSNTWNYVPIIGPSKQLILSYFTGVTKYNIEFTVIQIVSIAVITLISLYFATDYYEEAINYTEKFISIKNKAKVEDYQADYTEKQLVKKKKKIDVNFAPKGPWAYIWLKMIENKREMGSIYFNYYNLAILVVSIALGYFLPKNDPMIIFALAFIYAYIGWLTSFISTISGELNKMYIYIIPGDGIEKLIAVNAVPILKSFITAILLIVPASILIKCGILNALTAILFILSFTTLANFSSSFLNTLLPSKADLKAVLPFFKLFAFVIVLAPVGAISVPLGIVTKSMTIGVLSADIAMFLMSGIFLLFANFTFERLELK</sequence>
<evidence type="ECO:0008006" key="4">
    <source>
        <dbReference type="Google" id="ProtNLM"/>
    </source>
</evidence>
<organism evidence="2 3">
    <name type="scientific">Thermoanaerobacterium thermosaccharolyticum M0795</name>
    <dbReference type="NCBI Taxonomy" id="698948"/>
    <lineage>
        <taxon>Bacteria</taxon>
        <taxon>Bacillati</taxon>
        <taxon>Bacillota</taxon>
        <taxon>Clostridia</taxon>
        <taxon>Thermoanaerobacterales</taxon>
        <taxon>Thermoanaerobacteraceae</taxon>
        <taxon>Thermoanaerobacterium</taxon>
    </lineage>
</organism>
<keyword evidence="1" id="KW-1133">Transmembrane helix</keyword>
<feature type="transmembrane region" description="Helical" evidence="1">
    <location>
        <begin position="111"/>
        <end position="138"/>
    </location>
</feature>
<dbReference type="PATRIC" id="fig|698948.3.peg.894"/>
<dbReference type="InterPro" id="IPR031584">
    <property type="entry name" value="Put_ABC_export"/>
</dbReference>
<dbReference type="Proteomes" id="UP000010845">
    <property type="component" value="Chromosome"/>
</dbReference>
<proteinExistence type="predicted"/>
<keyword evidence="1" id="KW-0812">Transmembrane</keyword>
<feature type="transmembrane region" description="Helical" evidence="1">
    <location>
        <begin position="247"/>
        <end position="266"/>
    </location>
</feature>
<evidence type="ECO:0000313" key="3">
    <source>
        <dbReference type="Proteomes" id="UP000010845"/>
    </source>
</evidence>
<reference evidence="2 3" key="1">
    <citation type="submission" date="2012-03" db="EMBL/GenBank/DDBJ databases">
        <title>Complete sequence of chromosome of Thermoanaerobacterium thermosaccharolyticum M0795.</title>
        <authorList>
            <consortium name="US DOE Joint Genome Institute"/>
            <person name="Lucas S."/>
            <person name="Han J."/>
            <person name="Lapidus A."/>
            <person name="Cheng J.-F."/>
            <person name="Goodwin L."/>
            <person name="Pitluck S."/>
            <person name="Peters L."/>
            <person name="Teshima H."/>
            <person name="Detter J.C."/>
            <person name="Han C."/>
            <person name="Tapia R."/>
            <person name="Land M."/>
            <person name="Hauser L."/>
            <person name="Kyrpides N."/>
            <person name="Ivanova N."/>
            <person name="Pagani I."/>
            <person name="Feinberg L."/>
            <person name="Folden J."/>
            <person name="Hogsett D."/>
            <person name="Shaw J."/>
            <person name="Woyke T."/>
        </authorList>
    </citation>
    <scope>NUCLEOTIDE SEQUENCE [LARGE SCALE GENOMIC DNA]</scope>
    <source>
        <strain evidence="2 3">M0795</strain>
    </source>
</reference>
<evidence type="ECO:0000313" key="2">
    <source>
        <dbReference type="EMBL" id="AGB18563.1"/>
    </source>
</evidence>
<keyword evidence="1" id="KW-0472">Membrane</keyword>
<feature type="transmembrane region" description="Helical" evidence="1">
    <location>
        <begin position="502"/>
        <end position="526"/>
    </location>
</feature>
<name>L0II93_THETR</name>
<dbReference type="KEGG" id="tto:Thethe_00899"/>
<accession>L0II93</accession>
<dbReference type="AlphaFoldDB" id="L0II93"/>
<feature type="transmembrane region" description="Helical" evidence="1">
    <location>
        <begin position="361"/>
        <end position="383"/>
    </location>
</feature>
<feature type="transmembrane region" description="Helical" evidence="1">
    <location>
        <begin position="335"/>
        <end position="355"/>
    </location>
</feature>
<dbReference type="Pfam" id="PF16962">
    <property type="entry name" value="ABC_export"/>
    <property type="match status" value="1"/>
</dbReference>
<feature type="transmembrane region" description="Helical" evidence="1">
    <location>
        <begin position="150"/>
        <end position="173"/>
    </location>
</feature>
<feature type="transmembrane region" description="Helical" evidence="1">
    <location>
        <begin position="185"/>
        <end position="203"/>
    </location>
</feature>
<feature type="transmembrane region" description="Helical" evidence="1">
    <location>
        <begin position="60"/>
        <end position="82"/>
    </location>
</feature>
<feature type="transmembrane region" description="Helical" evidence="1">
    <location>
        <begin position="29"/>
        <end position="48"/>
    </location>
</feature>
<evidence type="ECO:0000256" key="1">
    <source>
        <dbReference type="SAM" id="Phobius"/>
    </source>
</evidence>
<gene>
    <name evidence="2" type="ORF">Thethe_00899</name>
</gene>